<gene>
    <name evidence="1" type="primary">50</name>
    <name evidence="1" type="ORF">PBI_GRAVY_50</name>
</gene>
<dbReference type="Proteomes" id="UP000240261">
    <property type="component" value="Segment"/>
</dbReference>
<name>A0A2P1JYA5_9CAUD</name>
<evidence type="ECO:0000313" key="1">
    <source>
        <dbReference type="EMBL" id="AVO25290.1"/>
    </source>
</evidence>
<reference evidence="1 2" key="1">
    <citation type="submission" date="2018-02" db="EMBL/GenBank/DDBJ databases">
        <authorList>
            <person name="Aull H.G."/>
            <person name="Garlena R.A."/>
            <person name="Russell D.A."/>
            <person name="Pop W.H."/>
            <person name="Jacobs-Sera D."/>
            <person name="Hatfull G.F."/>
        </authorList>
    </citation>
    <scope>NUCLEOTIDE SEQUENCE [LARGE SCALE GENOMIC DNA]</scope>
</reference>
<organism evidence="1 2">
    <name type="scientific">Gordonia phage Gravy</name>
    <dbReference type="NCBI Taxonomy" id="2094133"/>
    <lineage>
        <taxon>Viruses</taxon>
        <taxon>Duplodnaviria</taxon>
        <taxon>Heunggongvirae</taxon>
        <taxon>Uroviricota</taxon>
        <taxon>Caudoviricetes</taxon>
        <taxon>Deejayvirinae</taxon>
        <taxon>Tanisvirus</taxon>
        <taxon>Tanisvirus tanis</taxon>
    </lineage>
</organism>
<accession>A0A2P1JYA5</accession>
<dbReference type="EMBL" id="MG962368">
    <property type="protein sequence ID" value="AVO25290.1"/>
    <property type="molecule type" value="Genomic_DNA"/>
</dbReference>
<sequence>MCDTFDCRDCKLEDRLTDIAMGTKRVYTKSTLPPSDSPLEYNRAIHLNLMSSSRSRMGSSPYYD</sequence>
<protein>
    <submittedName>
        <fullName evidence="1">Uncharacterized protein</fullName>
    </submittedName>
</protein>
<proteinExistence type="predicted"/>
<evidence type="ECO:0000313" key="2">
    <source>
        <dbReference type="Proteomes" id="UP000240261"/>
    </source>
</evidence>